<dbReference type="Proteomes" id="UP001230145">
    <property type="component" value="Unassembled WGS sequence"/>
</dbReference>
<reference evidence="2 3" key="1">
    <citation type="submission" date="2023-07" db="EMBL/GenBank/DDBJ databases">
        <title>Sequencing the genomes of 1000 actinobacteria strains.</title>
        <authorList>
            <person name="Klenk H.-P."/>
        </authorList>
    </citation>
    <scope>NUCLEOTIDE SEQUENCE [LARGE SCALE GENOMIC DNA]</scope>
    <source>
        <strain evidence="2 3">DSM 19515</strain>
    </source>
</reference>
<evidence type="ECO:0000313" key="3">
    <source>
        <dbReference type="Proteomes" id="UP001230145"/>
    </source>
</evidence>
<comment type="caution">
    <text evidence="2">The sequence shown here is derived from an EMBL/GenBank/DDBJ whole genome shotgun (WGS) entry which is preliminary data.</text>
</comment>
<protein>
    <recommendedName>
        <fullName evidence="1">DUF6900 domain-containing protein</fullName>
    </recommendedName>
</protein>
<proteinExistence type="predicted"/>
<sequence length="70" mass="7917">MTTTMSREDLNQLLTAITNERFDYIPTLDQRLSDELDFHEVSVWGLRQILTQAFDAGLKAGNNGITTITD</sequence>
<dbReference type="InterPro" id="IPR054195">
    <property type="entry name" value="DUF6900"/>
</dbReference>
<evidence type="ECO:0000259" key="1">
    <source>
        <dbReference type="Pfam" id="PF21841"/>
    </source>
</evidence>
<organism evidence="2 3">
    <name type="scientific">Trueperella abortisuis</name>
    <dbReference type="NCBI Taxonomy" id="445930"/>
    <lineage>
        <taxon>Bacteria</taxon>
        <taxon>Bacillati</taxon>
        <taxon>Actinomycetota</taxon>
        <taxon>Actinomycetes</taxon>
        <taxon>Actinomycetales</taxon>
        <taxon>Actinomycetaceae</taxon>
        <taxon>Trueperella</taxon>
    </lineage>
</organism>
<keyword evidence="3" id="KW-1185">Reference proteome</keyword>
<dbReference type="EMBL" id="JAUSQL010000001">
    <property type="protein sequence ID" value="MDP9832656.1"/>
    <property type="molecule type" value="Genomic_DNA"/>
</dbReference>
<gene>
    <name evidence="2" type="ORF">J2S45_001335</name>
</gene>
<feature type="domain" description="DUF6900" evidence="1">
    <location>
        <begin position="10"/>
        <end position="61"/>
    </location>
</feature>
<dbReference type="Pfam" id="PF21841">
    <property type="entry name" value="DUF6900"/>
    <property type="match status" value="1"/>
</dbReference>
<evidence type="ECO:0000313" key="2">
    <source>
        <dbReference type="EMBL" id="MDP9832656.1"/>
    </source>
</evidence>
<name>A0ABT9PIX4_9ACTO</name>
<dbReference type="RefSeq" id="WP_307634922.1">
    <property type="nucleotide sequence ID" value="NZ_JAUSQL010000001.1"/>
</dbReference>
<accession>A0ABT9PIX4</accession>